<dbReference type="PANTHER" id="PTHR32039">
    <property type="entry name" value="MAGNESIUM-CHELATASE SUBUNIT CHLI"/>
    <property type="match status" value="1"/>
</dbReference>
<name>A0A7I7XFD0_9MYCO</name>
<feature type="domain" description="AAA+ ATPase" evidence="2">
    <location>
        <begin position="210"/>
        <end position="380"/>
    </location>
</feature>
<dbReference type="SUPFAM" id="SSF52540">
    <property type="entry name" value="P-loop containing nucleoside triphosphate hydrolases"/>
    <property type="match status" value="1"/>
</dbReference>
<accession>A0A7I7XFD0</accession>
<dbReference type="Proteomes" id="UP000466517">
    <property type="component" value="Chromosome"/>
</dbReference>
<evidence type="ECO:0000259" key="2">
    <source>
        <dbReference type="SMART" id="SM00382"/>
    </source>
</evidence>
<evidence type="ECO:0000313" key="4">
    <source>
        <dbReference type="Proteomes" id="UP000466517"/>
    </source>
</evidence>
<dbReference type="SMART" id="SM00382">
    <property type="entry name" value="AAA"/>
    <property type="match status" value="1"/>
</dbReference>
<dbReference type="InterPro" id="IPR027417">
    <property type="entry name" value="P-loop_NTPase"/>
</dbReference>
<dbReference type="InterPro" id="IPR000523">
    <property type="entry name" value="Mg_chelatse_chII-like_cat_dom"/>
</dbReference>
<dbReference type="InterPro" id="IPR003593">
    <property type="entry name" value="AAA+_ATPase"/>
</dbReference>
<protein>
    <recommendedName>
        <fullName evidence="2">AAA+ ATPase domain-containing protein</fullName>
    </recommendedName>
</protein>
<dbReference type="RefSeq" id="WP_163736435.1">
    <property type="nucleotide sequence ID" value="NZ_AP022610.1"/>
</dbReference>
<dbReference type="KEGG" id="mmag:MMAD_21860"/>
<dbReference type="InterPro" id="IPR004482">
    <property type="entry name" value="Mg_chelat-rel"/>
</dbReference>
<dbReference type="CDD" id="cd00009">
    <property type="entry name" value="AAA"/>
    <property type="match status" value="1"/>
</dbReference>
<dbReference type="Gene3D" id="3.30.230.10">
    <property type="match status" value="1"/>
</dbReference>
<dbReference type="NCBIfam" id="TIGR00368">
    <property type="entry name" value="YifB family Mg chelatase-like AAA ATPase"/>
    <property type="match status" value="1"/>
</dbReference>
<comment type="similarity">
    <text evidence="1">Belongs to the Mg-chelatase subunits D/I family. ComM subfamily.</text>
</comment>
<dbReference type="Gene3D" id="3.40.50.300">
    <property type="entry name" value="P-loop containing nucleotide triphosphate hydrolases"/>
    <property type="match status" value="1"/>
</dbReference>
<dbReference type="AlphaFoldDB" id="A0A7I7XFD0"/>
<evidence type="ECO:0000256" key="1">
    <source>
        <dbReference type="ARBA" id="ARBA00006354"/>
    </source>
</evidence>
<dbReference type="FunFam" id="3.30.230.10:FF:000048">
    <property type="entry name" value="AAA family ATPase"/>
    <property type="match status" value="1"/>
</dbReference>
<dbReference type="Pfam" id="PF01078">
    <property type="entry name" value="Mg_chelatase"/>
    <property type="match status" value="1"/>
</dbReference>
<sequence length="503" mass="52594">MPLGRAYSVGVRGVDGAIVEIEAFITGGLPGVHLVGLPDAALQEARDRVRAAITNCGSAWPMTRLTLALSPATLPKMGSVYDIALAVAVMSAEQQQHWPKLDTTVLLGELALDGRVRPVKGVLPAVLTAKREGWAAVVVPIANLAEASLVEGIQVWGATSLSQLKAWLAGKGSLDDRVVGSASEPAPIADLADVVGQTHARFAVEVAAAGAHHLLLTGPPGIGKTMLAQRLPGLLPPLSHEESLEVTAIHSVAGLLSGSTPLITRPVFVAPHHTSTVAAMVGGGSGVARPGAVSRAHRGVLFLDECAEIGTSVLEALRTPLEDGEIRLARRDGVARYPARFQLVLAANPCPCAPARPSDCLCPAAAKRRYLGRLSGPLMDRVDLKVELHPVQSGAITATEGESTAAVRERVAAARAAAAERWAPHGVRTNAEVGGPLLRRRFRLDRATMAPLRQALDRGELSVRGVDRTLRVAWTLADLGGRTAPGLTDVNTALSFRQGGGDR</sequence>
<reference evidence="3 4" key="1">
    <citation type="journal article" date="2019" name="Emerg. Microbes Infect.">
        <title>Comprehensive subspecies identification of 175 nontuberculous mycobacteria species based on 7547 genomic profiles.</title>
        <authorList>
            <person name="Matsumoto Y."/>
            <person name="Kinjo T."/>
            <person name="Motooka D."/>
            <person name="Nabeya D."/>
            <person name="Jung N."/>
            <person name="Uechi K."/>
            <person name="Horii T."/>
            <person name="Iida T."/>
            <person name="Fujita J."/>
            <person name="Nakamura S."/>
        </authorList>
    </citation>
    <scope>NUCLEOTIDE SEQUENCE [LARGE SCALE GENOMIC DNA]</scope>
    <source>
        <strain evidence="3 4">JCM 13574</strain>
    </source>
</reference>
<dbReference type="InterPro" id="IPR020568">
    <property type="entry name" value="Ribosomal_Su5_D2-typ_SF"/>
</dbReference>
<dbReference type="SUPFAM" id="SSF54211">
    <property type="entry name" value="Ribosomal protein S5 domain 2-like"/>
    <property type="match status" value="1"/>
</dbReference>
<dbReference type="EMBL" id="AP022610">
    <property type="protein sequence ID" value="BBZ27891.1"/>
    <property type="molecule type" value="Genomic_DNA"/>
</dbReference>
<gene>
    <name evidence="3" type="ORF">MMAD_21860</name>
</gene>
<proteinExistence type="inferred from homology"/>
<dbReference type="PANTHER" id="PTHR32039:SF7">
    <property type="entry name" value="COMPETENCE PROTEIN COMM"/>
    <property type="match status" value="1"/>
</dbReference>
<dbReference type="InterPro" id="IPR045006">
    <property type="entry name" value="CHLI-like"/>
</dbReference>
<dbReference type="InterPro" id="IPR025158">
    <property type="entry name" value="Mg_chelat-rel_C"/>
</dbReference>
<dbReference type="GO" id="GO:0005524">
    <property type="term" value="F:ATP binding"/>
    <property type="evidence" value="ECO:0007669"/>
    <property type="project" value="InterPro"/>
</dbReference>
<keyword evidence="4" id="KW-1185">Reference proteome</keyword>
<dbReference type="InterPro" id="IPR014721">
    <property type="entry name" value="Ribsml_uS5_D2-typ_fold_subgr"/>
</dbReference>
<evidence type="ECO:0000313" key="3">
    <source>
        <dbReference type="EMBL" id="BBZ27891.1"/>
    </source>
</evidence>
<dbReference type="Pfam" id="PF13335">
    <property type="entry name" value="Mg_chelatase_C"/>
    <property type="match status" value="1"/>
</dbReference>
<dbReference type="Pfam" id="PF13541">
    <property type="entry name" value="ChlI"/>
    <property type="match status" value="1"/>
</dbReference>
<organism evidence="3 4">
    <name type="scientific">Mycolicibacterium madagascariense</name>
    <dbReference type="NCBI Taxonomy" id="212765"/>
    <lineage>
        <taxon>Bacteria</taxon>
        <taxon>Bacillati</taxon>
        <taxon>Actinomycetota</taxon>
        <taxon>Actinomycetes</taxon>
        <taxon>Mycobacteriales</taxon>
        <taxon>Mycobacteriaceae</taxon>
        <taxon>Mycolicibacterium</taxon>
    </lineage>
</organism>